<feature type="compositionally biased region" description="Polar residues" evidence="1">
    <location>
        <begin position="15"/>
        <end position="33"/>
    </location>
</feature>
<sequence>MRPPPATPAPSSSSRFLLSKQQQSRQRNESPSQPAADGMSQFHATPRFATSSASRLPVPFGTPLGSVAKPRLPGNRTTVRDDIDSSPPGSPESVVLSSPGLRVRSTTHGIEIASSVGSPSQSPVRDDKPTPKRRRISPSPEIEETDLPPLTELGRVSVPHHHRLRLSKPLESSLEDVDTLETSSGTSPGSPRGHPTVLQGVVSSSPSLGNDSESENDTLQVPTPRHKPHHHPVFHRAPRFKVIDADTQAADHLSSHQYPLPEAFSPQRRRGTKYVPGGLAAELRDWLVAVKGDVDASAVIGGGDEAPSADGGAAGIVEVVFDVDEARPGPGMWLVRGRQRPRENGADEEAVEVRAILAGEGRSSGLARRNIVSRGSIVQTWPPSWDIDLGSDRWSIVCDWAVLEEND</sequence>
<dbReference type="EMBL" id="JAZHXJ010000039">
    <property type="protein sequence ID" value="KAL1879892.1"/>
    <property type="molecule type" value="Genomic_DNA"/>
</dbReference>
<feature type="region of interest" description="Disordered" evidence="1">
    <location>
        <begin position="1"/>
        <end position="232"/>
    </location>
</feature>
<comment type="caution">
    <text evidence="2">The sequence shown here is derived from an EMBL/GenBank/DDBJ whole genome shotgun (WGS) entry which is preliminary data.</text>
</comment>
<name>A0ABR3XW94_9PEZI</name>
<feature type="compositionally biased region" description="Low complexity" evidence="1">
    <location>
        <begin position="182"/>
        <end position="196"/>
    </location>
</feature>
<accession>A0ABR3XW94</accession>
<dbReference type="Proteomes" id="UP001586593">
    <property type="component" value="Unassembled WGS sequence"/>
</dbReference>
<evidence type="ECO:0000313" key="2">
    <source>
        <dbReference type="EMBL" id="KAL1879892.1"/>
    </source>
</evidence>
<feature type="compositionally biased region" description="Polar residues" evidence="1">
    <location>
        <begin position="201"/>
        <end position="221"/>
    </location>
</feature>
<protein>
    <submittedName>
        <fullName evidence="2">Uncharacterized protein</fullName>
    </submittedName>
</protein>
<proteinExistence type="predicted"/>
<evidence type="ECO:0000256" key="1">
    <source>
        <dbReference type="SAM" id="MobiDB-lite"/>
    </source>
</evidence>
<keyword evidence="3" id="KW-1185">Reference proteome</keyword>
<reference evidence="2 3" key="1">
    <citation type="journal article" date="2024" name="Commun. Biol.">
        <title>Comparative genomic analysis of thermophilic fungi reveals convergent evolutionary adaptations and gene losses.</title>
        <authorList>
            <person name="Steindorff A.S."/>
            <person name="Aguilar-Pontes M.V."/>
            <person name="Robinson A.J."/>
            <person name="Andreopoulos B."/>
            <person name="LaButti K."/>
            <person name="Kuo A."/>
            <person name="Mondo S."/>
            <person name="Riley R."/>
            <person name="Otillar R."/>
            <person name="Haridas S."/>
            <person name="Lipzen A."/>
            <person name="Grimwood J."/>
            <person name="Schmutz J."/>
            <person name="Clum A."/>
            <person name="Reid I.D."/>
            <person name="Moisan M.C."/>
            <person name="Butler G."/>
            <person name="Nguyen T.T.M."/>
            <person name="Dewar K."/>
            <person name="Conant G."/>
            <person name="Drula E."/>
            <person name="Henrissat B."/>
            <person name="Hansel C."/>
            <person name="Singer S."/>
            <person name="Hutchinson M.I."/>
            <person name="de Vries R.P."/>
            <person name="Natvig D.O."/>
            <person name="Powell A.J."/>
            <person name="Tsang A."/>
            <person name="Grigoriev I.V."/>
        </authorList>
    </citation>
    <scope>NUCLEOTIDE SEQUENCE [LARGE SCALE GENOMIC DNA]</scope>
    <source>
        <strain evidence="2 3">ATCC 24622</strain>
    </source>
</reference>
<evidence type="ECO:0000313" key="3">
    <source>
        <dbReference type="Proteomes" id="UP001586593"/>
    </source>
</evidence>
<gene>
    <name evidence="2" type="ORF">VTK73DRAFT_6704</name>
</gene>
<organism evidence="2 3">
    <name type="scientific">Phialemonium thermophilum</name>
    <dbReference type="NCBI Taxonomy" id="223376"/>
    <lineage>
        <taxon>Eukaryota</taxon>
        <taxon>Fungi</taxon>
        <taxon>Dikarya</taxon>
        <taxon>Ascomycota</taxon>
        <taxon>Pezizomycotina</taxon>
        <taxon>Sordariomycetes</taxon>
        <taxon>Sordariomycetidae</taxon>
        <taxon>Cephalothecales</taxon>
        <taxon>Cephalothecaceae</taxon>
        <taxon>Phialemonium</taxon>
    </lineage>
</organism>